<evidence type="ECO:0000259" key="6">
    <source>
        <dbReference type="PROSITE" id="PS50048"/>
    </source>
</evidence>
<comment type="caution">
    <text evidence="7">The sequence shown here is derived from an EMBL/GenBank/DDBJ whole genome shotgun (WGS) entry which is preliminary data.</text>
</comment>
<dbReference type="GO" id="GO:0006351">
    <property type="term" value="P:DNA-templated transcription"/>
    <property type="evidence" value="ECO:0007669"/>
    <property type="project" value="InterPro"/>
</dbReference>
<keyword evidence="8" id="KW-1185">Reference proteome</keyword>
<dbReference type="InterPro" id="IPR036864">
    <property type="entry name" value="Zn2-C6_fun-type_DNA-bd_sf"/>
</dbReference>
<evidence type="ECO:0000256" key="5">
    <source>
        <dbReference type="SAM" id="MobiDB-lite"/>
    </source>
</evidence>
<evidence type="ECO:0000256" key="2">
    <source>
        <dbReference type="ARBA" id="ARBA00023015"/>
    </source>
</evidence>
<name>A0AAN9UN19_9PEZI</name>
<sequence length="656" mass="72819">MSNNRSVEASERRSLGSSEPPAKRRRVRKGTKSCWECRRRKIKCQFDNSDDIKCIGCEQREAVCRSQEYDNDNAPEPGQKDPPLTRRLDRLEQMMEQIVDRLVPDAIGASGPGRELPSPKHFWVCTTLRSVIPSQSALDAIIAASPGAHYVAAVCYNDAERQSGKAESKESIAIIPPMSSHPLLLAKRALQVLICVQKLPPVFDWDALGVKCNKQDLMLRLENTALLVTSNDDLVGYAEGVECLLLQAYHHANSGSLRKAWITLRRAISLAQVMGIDRGHSAAFRSCDPHLNPSHRPSAQVLWYRLICLDRYLSLLLGLPVGSQGDSFAPGEALETDTPAERLEKAHTALSGRILERNRSQQQQETQPMHQLPDYAVTQRLDLELEAAAKDLPPDWWDEPRLDSFASQEVPCEATARIVLQIHHYTLLILLHIQYMLRDPSSPRYDYSKMTCMASARRLLTRFITFRSQYVSACSCRKVDYAGLIAAMTLCLAYLVKRERERWERIREDAELIESTRQRMEHVAGLTGDRLNSEMAGTIESLTSIINRAAADASSGTGRPADANQLQFNVPYLGSITIKLAGPRAPDAGSMVPALGSMDSLEVPSLPAGLMHLAPYDDQAPFGSGTGVIPDLMADGEAWALQGVDSAYWSLFDMVT</sequence>
<feature type="domain" description="Zn(2)-C6 fungal-type" evidence="6">
    <location>
        <begin position="33"/>
        <end position="66"/>
    </location>
</feature>
<protein>
    <recommendedName>
        <fullName evidence="6">Zn(2)-C6 fungal-type domain-containing protein</fullName>
    </recommendedName>
</protein>
<gene>
    <name evidence="7" type="ORF">SLS53_002217</name>
</gene>
<evidence type="ECO:0000313" key="7">
    <source>
        <dbReference type="EMBL" id="KAK7746258.1"/>
    </source>
</evidence>
<evidence type="ECO:0000256" key="1">
    <source>
        <dbReference type="ARBA" id="ARBA00022723"/>
    </source>
</evidence>
<dbReference type="PROSITE" id="PS50048">
    <property type="entry name" value="ZN2_CY6_FUNGAL_2"/>
    <property type="match status" value="1"/>
</dbReference>
<dbReference type="SMART" id="SM00066">
    <property type="entry name" value="GAL4"/>
    <property type="match status" value="1"/>
</dbReference>
<keyword evidence="1" id="KW-0479">Metal-binding</keyword>
<keyword evidence="3" id="KW-0804">Transcription</keyword>
<dbReference type="Proteomes" id="UP001320245">
    <property type="component" value="Unassembled WGS sequence"/>
</dbReference>
<keyword evidence="2" id="KW-0805">Transcription regulation</keyword>
<dbReference type="PROSITE" id="PS00463">
    <property type="entry name" value="ZN2_CY6_FUNGAL_1"/>
    <property type="match status" value="1"/>
</dbReference>
<dbReference type="Pfam" id="PF00172">
    <property type="entry name" value="Zn_clus"/>
    <property type="match status" value="1"/>
</dbReference>
<evidence type="ECO:0000313" key="8">
    <source>
        <dbReference type="Proteomes" id="UP001320245"/>
    </source>
</evidence>
<evidence type="ECO:0000256" key="4">
    <source>
        <dbReference type="ARBA" id="ARBA00023242"/>
    </source>
</evidence>
<dbReference type="SMART" id="SM00906">
    <property type="entry name" value="Fungal_trans"/>
    <property type="match status" value="1"/>
</dbReference>
<dbReference type="CDD" id="cd12148">
    <property type="entry name" value="fungal_TF_MHR"/>
    <property type="match status" value="1"/>
</dbReference>
<dbReference type="AlphaFoldDB" id="A0AAN9UN19"/>
<dbReference type="InterPro" id="IPR007219">
    <property type="entry name" value="XnlR_reg_dom"/>
</dbReference>
<dbReference type="PANTHER" id="PTHR47840">
    <property type="entry name" value="ZN(II)2CYS6 TRANSCRIPTION FACTOR (EUROFUNG)-RELATED"/>
    <property type="match status" value="1"/>
</dbReference>
<evidence type="ECO:0000256" key="3">
    <source>
        <dbReference type="ARBA" id="ARBA00023163"/>
    </source>
</evidence>
<dbReference type="GO" id="GO:0000981">
    <property type="term" value="F:DNA-binding transcription factor activity, RNA polymerase II-specific"/>
    <property type="evidence" value="ECO:0007669"/>
    <property type="project" value="InterPro"/>
</dbReference>
<dbReference type="InterPro" id="IPR001138">
    <property type="entry name" value="Zn2Cys6_DnaBD"/>
</dbReference>
<accession>A0AAN9UN19</accession>
<organism evidence="7 8">
    <name type="scientific">Cytospora paraplurivora</name>
    <dbReference type="NCBI Taxonomy" id="2898453"/>
    <lineage>
        <taxon>Eukaryota</taxon>
        <taxon>Fungi</taxon>
        <taxon>Dikarya</taxon>
        <taxon>Ascomycota</taxon>
        <taxon>Pezizomycotina</taxon>
        <taxon>Sordariomycetes</taxon>
        <taxon>Sordariomycetidae</taxon>
        <taxon>Diaporthales</taxon>
        <taxon>Cytosporaceae</taxon>
        <taxon>Cytospora</taxon>
    </lineage>
</organism>
<dbReference type="EMBL" id="JAJSPL020000006">
    <property type="protein sequence ID" value="KAK7746258.1"/>
    <property type="molecule type" value="Genomic_DNA"/>
</dbReference>
<feature type="region of interest" description="Disordered" evidence="5">
    <location>
        <begin position="1"/>
        <end position="33"/>
    </location>
</feature>
<dbReference type="GO" id="GO:0003677">
    <property type="term" value="F:DNA binding"/>
    <property type="evidence" value="ECO:0007669"/>
    <property type="project" value="InterPro"/>
</dbReference>
<dbReference type="CDD" id="cd00067">
    <property type="entry name" value="GAL4"/>
    <property type="match status" value="1"/>
</dbReference>
<dbReference type="SUPFAM" id="SSF57701">
    <property type="entry name" value="Zn2/Cys6 DNA-binding domain"/>
    <property type="match status" value="1"/>
</dbReference>
<dbReference type="PANTHER" id="PTHR47840:SF1">
    <property type="entry name" value="ZN(II)2CYS6 TRANSCRIPTION FACTOR (EUROFUNG)"/>
    <property type="match status" value="1"/>
</dbReference>
<dbReference type="Gene3D" id="4.10.240.10">
    <property type="entry name" value="Zn(2)-C6 fungal-type DNA-binding domain"/>
    <property type="match status" value="1"/>
</dbReference>
<keyword evidence="4" id="KW-0539">Nucleus</keyword>
<reference evidence="7 8" key="1">
    <citation type="journal article" date="2023" name="PLoS ONE">
        <title>Cytospora paraplurivora sp. nov. isolated from orchards with fruit tree decline syndrome in Ontario, Canada.</title>
        <authorList>
            <person name="Ilyukhin E."/>
            <person name="Nguyen H.D.T."/>
            <person name="Castle A.J."/>
            <person name="Ellouze W."/>
        </authorList>
    </citation>
    <scope>NUCLEOTIDE SEQUENCE [LARGE SCALE GENOMIC DNA]</scope>
    <source>
        <strain evidence="7 8">FDS-564</strain>
    </source>
</reference>
<dbReference type="GO" id="GO:0008270">
    <property type="term" value="F:zinc ion binding"/>
    <property type="evidence" value="ECO:0007669"/>
    <property type="project" value="InterPro"/>
</dbReference>
<proteinExistence type="predicted"/>